<dbReference type="Proteomes" id="UP001303001">
    <property type="component" value="Chromosome"/>
</dbReference>
<accession>A0ABY9ZQ41</accession>
<dbReference type="EMBL" id="CP134876">
    <property type="protein sequence ID" value="WNM37411.1"/>
    <property type="molecule type" value="Genomic_DNA"/>
</dbReference>
<organism evidence="1 2">
    <name type="scientific">Micromonospora halotolerans</name>
    <dbReference type="NCBI Taxonomy" id="709879"/>
    <lineage>
        <taxon>Bacteria</taxon>
        <taxon>Bacillati</taxon>
        <taxon>Actinomycetota</taxon>
        <taxon>Actinomycetes</taxon>
        <taxon>Micromonosporales</taxon>
        <taxon>Micromonosporaceae</taxon>
        <taxon>Micromonospora</taxon>
    </lineage>
</organism>
<dbReference type="RefSeq" id="WP_313718974.1">
    <property type="nucleotide sequence ID" value="NZ_CP134876.1"/>
</dbReference>
<keyword evidence="2" id="KW-1185">Reference proteome</keyword>
<evidence type="ECO:0000313" key="2">
    <source>
        <dbReference type="Proteomes" id="UP001303001"/>
    </source>
</evidence>
<proteinExistence type="predicted"/>
<name>A0ABY9ZQ41_9ACTN</name>
<evidence type="ECO:0000313" key="1">
    <source>
        <dbReference type="EMBL" id="WNM37411.1"/>
    </source>
</evidence>
<reference evidence="1 2" key="1">
    <citation type="submission" date="2023-09" db="EMBL/GenBank/DDBJ databases">
        <title>Micromonospora halotolerans DSM 45598 genome sequence.</title>
        <authorList>
            <person name="Mo P."/>
        </authorList>
    </citation>
    <scope>NUCLEOTIDE SEQUENCE [LARGE SCALE GENOMIC DNA]</scope>
    <source>
        <strain evidence="1 2">DSM 45598</strain>
    </source>
</reference>
<protein>
    <submittedName>
        <fullName evidence="1">Uncharacterized protein</fullName>
    </submittedName>
</protein>
<gene>
    <name evidence="1" type="ORF">RMN56_19815</name>
</gene>
<sequence length="67" mass="7617">MRFGKDLRFFQHEVEPKAVKNRMHFDIHVGGGRHEPLEVRWPRVQAIVDKLVAAGGTAPGRRTGRCP</sequence>